<evidence type="ECO:0000256" key="2">
    <source>
        <dbReference type="SAM" id="SignalP"/>
    </source>
</evidence>
<gene>
    <name evidence="3" type="ORF">PGAL8A_00113100</name>
</gene>
<dbReference type="RefSeq" id="XP_028526247.1">
    <property type="nucleotide sequence ID" value="XM_028674099.1"/>
</dbReference>
<dbReference type="GeneID" id="39729656"/>
<dbReference type="GO" id="GO:0003723">
    <property type="term" value="F:RNA binding"/>
    <property type="evidence" value="ECO:0007669"/>
    <property type="project" value="UniProtKB-KW"/>
</dbReference>
<dbReference type="VEuPathDB" id="PlasmoDB:PGAL8A_00113100"/>
<comment type="caution">
    <text evidence="3">The sequence shown here is derived from an EMBL/GenBank/DDBJ whole genome shotgun (WGS) entry which is preliminary data.</text>
</comment>
<dbReference type="EMBL" id="CVMV01000016">
    <property type="protein sequence ID" value="CRG93425.1"/>
    <property type="molecule type" value="Genomic_DNA"/>
</dbReference>
<feature type="chain" id="PRO_5013085607" evidence="2">
    <location>
        <begin position="18"/>
        <end position="342"/>
    </location>
</feature>
<sequence>MNFVFFIFLKFFITINAFKYYKYKKNENKNYFLFLNRCSKIYKPKNIYKIILFKKPYFQNNKNNFKLYIHTLDKGEDNNFLSINNFNKKEKTKKRKSFKDISYNSDSVKDVLKKTKKFCNYLTNKLGRLNKKLREIKKLETVFYASPNILTESQKVKISKKKQIKNEIVLINRYRKKYISYKRNLMKNKDDLSPFFYSKKKLKKKKEFCTPEEFREILKSNDYKATIQRIKRIDIQKIPKNITDFLVFNKYGSREEIKILFGLKAIKINGNTIDDENYILNLKEDKVKVFDQDVNIHEDHYAIRKRFTKDQKRILNEKKEENISDIKKDIKELEKFFKIKNT</sequence>
<keyword evidence="1" id="KW-0694">RNA-binding</keyword>
<organism evidence="3 4">
    <name type="scientific">Plasmodium gallinaceum</name>
    <dbReference type="NCBI Taxonomy" id="5849"/>
    <lineage>
        <taxon>Eukaryota</taxon>
        <taxon>Sar</taxon>
        <taxon>Alveolata</taxon>
        <taxon>Apicomplexa</taxon>
        <taxon>Aconoidasida</taxon>
        <taxon>Haemosporida</taxon>
        <taxon>Plasmodiidae</taxon>
        <taxon>Plasmodium</taxon>
        <taxon>Plasmodium (Haemamoeba)</taxon>
    </lineage>
</organism>
<evidence type="ECO:0000313" key="3">
    <source>
        <dbReference type="EMBL" id="CRG93425.1"/>
    </source>
</evidence>
<dbReference type="OrthoDB" id="370704at2759"/>
<accession>A0A1J1GM10</accession>
<dbReference type="PROSITE" id="PS50889">
    <property type="entry name" value="S4"/>
    <property type="match status" value="1"/>
</dbReference>
<dbReference type="Proteomes" id="UP000220797">
    <property type="component" value="Unassembled WGS sequence"/>
</dbReference>
<keyword evidence="4" id="KW-1185">Reference proteome</keyword>
<evidence type="ECO:0000313" key="4">
    <source>
        <dbReference type="Proteomes" id="UP000220797"/>
    </source>
</evidence>
<evidence type="ECO:0000256" key="1">
    <source>
        <dbReference type="PROSITE-ProRule" id="PRU00182"/>
    </source>
</evidence>
<protein>
    <submittedName>
        <fullName evidence="3">Uncharacterized protein</fullName>
    </submittedName>
</protein>
<feature type="signal peptide" evidence="2">
    <location>
        <begin position="1"/>
        <end position="17"/>
    </location>
</feature>
<dbReference type="AlphaFoldDB" id="A0A1J1GM10"/>
<reference evidence="3" key="1">
    <citation type="submission" date="2015-04" db="EMBL/GenBank/DDBJ databases">
        <authorList>
            <consortium name="Pathogen Informatics"/>
        </authorList>
    </citation>
    <scope>NUCLEOTIDE SEQUENCE [LARGE SCALE GENOMIC DNA]</scope>
    <source>
        <strain evidence="3">8A</strain>
    </source>
</reference>
<proteinExistence type="predicted"/>
<name>A0A1J1GM10_PLAGA</name>
<keyword evidence="2" id="KW-0732">Signal</keyword>